<dbReference type="PANTHER" id="PTHR43155">
    <property type="entry name" value="CYCLIC DI-GMP PHOSPHODIESTERASE PA4108-RELATED"/>
    <property type="match status" value="1"/>
</dbReference>
<protein>
    <submittedName>
        <fullName evidence="1">HD domain-containing protein</fullName>
    </submittedName>
</protein>
<organism evidence="1 2">
    <name type="scientific">Selenobaculum gibii</name>
    <dbReference type="NCBI Taxonomy" id="3054208"/>
    <lineage>
        <taxon>Bacteria</taxon>
        <taxon>Bacillati</taxon>
        <taxon>Bacillota</taxon>
        <taxon>Negativicutes</taxon>
        <taxon>Selenomonadales</taxon>
        <taxon>Selenomonadaceae</taxon>
        <taxon>Selenobaculum</taxon>
    </lineage>
</organism>
<evidence type="ECO:0000313" key="1">
    <source>
        <dbReference type="EMBL" id="WIW71138.1"/>
    </source>
</evidence>
<proteinExistence type="predicted"/>
<accession>A0A9Y2AJF2</accession>
<keyword evidence="2" id="KW-1185">Reference proteome</keyword>
<dbReference type="Gene3D" id="1.10.3210.10">
    <property type="entry name" value="Hypothetical protein af1432"/>
    <property type="match status" value="1"/>
</dbReference>
<reference evidence="1" key="1">
    <citation type="submission" date="2023-03" db="EMBL/GenBank/DDBJ databases">
        <title>Selenobaculum gbiensis gen. nov. sp. nov., a new bacterium isolated from the gut microbiota of IBD patient.</title>
        <authorList>
            <person name="Yeo S."/>
            <person name="Park H."/>
            <person name="Huh C.S."/>
        </authorList>
    </citation>
    <scope>NUCLEOTIDE SEQUENCE</scope>
    <source>
        <strain evidence="1">ICN-92133</strain>
    </source>
</reference>
<dbReference type="Proteomes" id="UP001243623">
    <property type="component" value="Chromosome"/>
</dbReference>
<dbReference type="EMBL" id="CP120678">
    <property type="protein sequence ID" value="WIW71138.1"/>
    <property type="molecule type" value="Genomic_DNA"/>
</dbReference>
<dbReference type="SUPFAM" id="SSF109604">
    <property type="entry name" value="HD-domain/PDEase-like"/>
    <property type="match status" value="1"/>
</dbReference>
<dbReference type="InterPro" id="IPR003607">
    <property type="entry name" value="HD/PDEase_dom"/>
</dbReference>
<dbReference type="AlphaFoldDB" id="A0A9Y2AJF2"/>
<dbReference type="KEGG" id="sgbi:P3F81_02070"/>
<gene>
    <name evidence="1" type="ORF">P3F81_02070</name>
</gene>
<dbReference type="Pfam" id="PF13487">
    <property type="entry name" value="HD_5"/>
    <property type="match status" value="1"/>
</dbReference>
<dbReference type="PANTHER" id="PTHR43155:SF2">
    <property type="entry name" value="CYCLIC DI-GMP PHOSPHODIESTERASE PA4108"/>
    <property type="match status" value="1"/>
</dbReference>
<dbReference type="RefSeq" id="WP_147666794.1">
    <property type="nucleotide sequence ID" value="NZ_CP120678.1"/>
</dbReference>
<evidence type="ECO:0000313" key="2">
    <source>
        <dbReference type="Proteomes" id="UP001243623"/>
    </source>
</evidence>
<name>A0A9Y2AJF2_9FIRM</name>
<sequence>MAKMVAVKDLVPGDILADEVLSISGKVLLGKEVALTNRHISLLNTWDIQSVFIDSDEEEMEEAENEDFVSNQFIVKEDQPSSSEYVRFNQDYDSIITNIVQSFDIIKQHRIIPVSQMRGNAEKIYSSIASNFEILNHLLVSDNKLADCISRHSVMVAYFSGIIARQMNWTKKDIEGVTVAALLHDIGSLVVDRKPISHKSAYLSETAGLLKLANGLSAEIILGIVQHREYMNGTGFPRGTKGLQIHPYARILSIADNFHNSTYNESGINPFPILELLKREMYGKFDTDICQTFISRIKDTLILNKVILSNNQEAEVIFFNKNNYEEPVVKCLDNQIIDLSKRKDLRISRIVTFN</sequence>
<dbReference type="CDD" id="cd00077">
    <property type="entry name" value="HDc"/>
    <property type="match status" value="1"/>
</dbReference>